<gene>
    <name evidence="2" type="ORF">AYI69_g11407</name>
</gene>
<name>A0A1R1WYZ1_9FUNG</name>
<proteinExistence type="predicted"/>
<dbReference type="Proteomes" id="UP000187429">
    <property type="component" value="Unassembled WGS sequence"/>
</dbReference>
<evidence type="ECO:0000313" key="3">
    <source>
        <dbReference type="Proteomes" id="UP000187429"/>
    </source>
</evidence>
<accession>A0A1R1WYZ1</accession>
<keyword evidence="3" id="KW-1185">Reference proteome</keyword>
<feature type="compositionally biased region" description="Acidic residues" evidence="1">
    <location>
        <begin position="125"/>
        <end position="137"/>
    </location>
</feature>
<organism evidence="2 3">
    <name type="scientific">Smittium culicis</name>
    <dbReference type="NCBI Taxonomy" id="133412"/>
    <lineage>
        <taxon>Eukaryota</taxon>
        <taxon>Fungi</taxon>
        <taxon>Fungi incertae sedis</taxon>
        <taxon>Zoopagomycota</taxon>
        <taxon>Kickxellomycotina</taxon>
        <taxon>Harpellomycetes</taxon>
        <taxon>Harpellales</taxon>
        <taxon>Legeriomycetaceae</taxon>
        <taxon>Smittium</taxon>
    </lineage>
</organism>
<reference evidence="3" key="1">
    <citation type="submission" date="2017-01" db="EMBL/GenBank/DDBJ databases">
        <authorList>
            <person name="Wang Y."/>
            <person name="White M."/>
            <person name="Kvist S."/>
            <person name="Moncalvo J.-M."/>
        </authorList>
    </citation>
    <scope>NUCLEOTIDE SEQUENCE [LARGE SCALE GENOMIC DNA]</scope>
    <source>
        <strain evidence="3">ID-206-W2</strain>
    </source>
</reference>
<evidence type="ECO:0000256" key="1">
    <source>
        <dbReference type="SAM" id="MobiDB-lite"/>
    </source>
</evidence>
<dbReference type="AlphaFoldDB" id="A0A1R1WYZ1"/>
<feature type="region of interest" description="Disordered" evidence="1">
    <location>
        <begin position="125"/>
        <end position="167"/>
    </location>
</feature>
<sequence>MKDININVNGISGKVFTNSGIIYILEATDETKGCPLRLEYCNKVGKNSKTSAENVSSTAARIIGGSVELPLLKSDLITKADLEEFKKFVYGLGAKNNENVYLSTKTLVKNECLYAKYNIELNTDDSIEDDEEEDEEKVDQNTRKKRDDTQNIYQNNKDDSATNLFSF</sequence>
<dbReference type="EMBL" id="LSSM01007620">
    <property type="protein sequence ID" value="OMJ07595.1"/>
    <property type="molecule type" value="Genomic_DNA"/>
</dbReference>
<protein>
    <submittedName>
        <fullName evidence="2">Uncharacterized protein</fullName>
    </submittedName>
</protein>
<evidence type="ECO:0000313" key="2">
    <source>
        <dbReference type="EMBL" id="OMJ07595.1"/>
    </source>
</evidence>
<comment type="caution">
    <text evidence="2">The sequence shown here is derived from an EMBL/GenBank/DDBJ whole genome shotgun (WGS) entry which is preliminary data.</text>
</comment>
<feature type="compositionally biased region" description="Basic and acidic residues" evidence="1">
    <location>
        <begin position="138"/>
        <end position="149"/>
    </location>
</feature>
<feature type="compositionally biased region" description="Polar residues" evidence="1">
    <location>
        <begin position="150"/>
        <end position="167"/>
    </location>
</feature>